<feature type="region of interest" description="Disordered" evidence="2">
    <location>
        <begin position="1375"/>
        <end position="1417"/>
    </location>
</feature>
<feature type="region of interest" description="Disordered" evidence="2">
    <location>
        <begin position="1231"/>
        <end position="1250"/>
    </location>
</feature>
<dbReference type="Proteomes" id="UP001562354">
    <property type="component" value="Unassembled WGS sequence"/>
</dbReference>
<reference evidence="4 5" key="1">
    <citation type="submission" date="2024-07" db="EMBL/GenBank/DDBJ databases">
        <title>Draft sequence of the Neodothiora populina.</title>
        <authorList>
            <person name="Drown D.D."/>
            <person name="Schuette U.S."/>
            <person name="Buechlein A.B."/>
            <person name="Rusch D.R."/>
            <person name="Winton L.W."/>
            <person name="Adams G.A."/>
        </authorList>
    </citation>
    <scope>NUCLEOTIDE SEQUENCE [LARGE SCALE GENOMIC DNA]</scope>
    <source>
        <strain evidence="4 5">CPC 39397</strain>
    </source>
</reference>
<feature type="compositionally biased region" description="Basic and acidic residues" evidence="2">
    <location>
        <begin position="624"/>
        <end position="638"/>
    </location>
</feature>
<evidence type="ECO:0000256" key="1">
    <source>
        <dbReference type="ARBA" id="ARBA00022581"/>
    </source>
</evidence>
<feature type="compositionally biased region" description="Polar residues" evidence="2">
    <location>
        <begin position="1080"/>
        <end position="1103"/>
    </location>
</feature>
<evidence type="ECO:0000313" key="5">
    <source>
        <dbReference type="Proteomes" id="UP001562354"/>
    </source>
</evidence>
<sequence>MSQSPAPSDSSDFYGEEGEVEVQVQVPHDKVASDGSGPASPGSDPMPMDESSPDSPDRATTSSTAVTRKRKHSLDHSEPELAQKRNKSVTVPEHYFSTAVSGTVGLPAELWQYIFLHLPPDSLSSCLRVNKGFYIYLTSVAASMSAALPPGRSGLKLMDFDAIWTSARKVFAPNLPRPLAGFSEMQMFQLLGGKYCEICGHPPTAPLNARTPFDAGPGPHGVRIIWSFSTRICGQCFEAMSLKDTAILQSAAAPLRAGLPHAFRTHDSHYIPATTLQANPVGASRGAMFKVYFRKHVQELQGEYREAKEFGEAAAEEWVKGLPLNGKQQMADAARWERWEALQPPGSHPATTLREYFRPVSTRPAPVSHPSPAAASPAVPTAASAAVSSSSGTSLPVLSSQPMKHPLPARVVAAVTPTSPAVSASSAEPSVVPLSGRQNGSTLQQYPAQSQQSQLNKPQAPAYRPPRNPREVEEARAARKADIERRAYEEFYPPLMPNVLQHMESFRAALQIVTPLIDQAWEVLKPRLYMQRDAAEQIEYQRGEQLRALQATIPDPSYRDAYSKSANEAAERQWEHQQGPIRKKLGKLAEEFIRAKWNDGKGLTRDTAPAFAVEVLLYARNKHVERNTPKDQENHEGPRSPSDPAFISLENMRWLFDNKVKTLTERHCRELFMCAECEGITKGYAFEGLIQHFGAKHTSDFSQGNIVVHWQTADWPDDPPFIPTIGDADPTLPDRTASNSATAYTAGALNGARSHPSGSDSQYLPYVAPTAALSSLMPGQIEQLYVALNRQEAAPALPAGIHTQVHDPGRSLSYSAQQPQQISAQTDASHPTLPSSMDQYQEHLDKIAKVARKIWDGIAGVKSMVESIKMQTVLLHVIKAFKARYTIEPSLDLFTDALANHILMRPIKDAHPLACKTCISASLGSTAYKPYHHRLADNKSYSISSLITHFKTVHLIGQDADSVDWKEDMIEMADEVQISGLVSAIGMDDDKLAIIAAVFPAVFPHPLPRIGKIAAREVASLDSDNGPGRYNKFNKKEKKKKNNKRSRQVAVEHEEAEQSDLPEAGEDEYDPRRPAFISTPAYTSHGRQLQSGAASNGNPTPKTSVLDPSVLTPETLAALSKLAPALNLTPSASLGSVNAVANDIRSAPSTIEATPARNQRAAYHPDDPAAKHSAQSRRRHSQEKDKRHSKKERGDRDEKKGRNRRSGAGMSDREEPTEPEEDYTQVIRTAPATGGDYSSTSLAQHPGLVPAVSPTQLIDRTRGRSQHADAAGYSNIPLDQYGQPMPPADPYRYEPRERVQYVDEYGRPIQYAPPPREEVRYVDQYGRTVEVVRVVERPLYDRGPPPMYEYPQPHQAHPHGHVAAAPAVNAAVPVMPQHHGHPYASAPPPAPQSGPEYGWPPPAEHDYGRPPTELPYDPRRERVQYIDEYGRPIPYGPPAY</sequence>
<feature type="domain" description="DUF7892" evidence="3">
    <location>
        <begin position="838"/>
        <end position="997"/>
    </location>
</feature>
<keyword evidence="1" id="KW-0945">Host-virus interaction</keyword>
<feature type="region of interest" description="Disordered" evidence="2">
    <location>
        <begin position="421"/>
        <end position="473"/>
    </location>
</feature>
<feature type="region of interest" description="Disordered" evidence="2">
    <location>
        <begin position="1"/>
        <end position="87"/>
    </location>
</feature>
<name>A0ABR3P5Q9_9PEZI</name>
<dbReference type="RefSeq" id="XP_069197321.1">
    <property type="nucleotide sequence ID" value="XM_069346108.1"/>
</dbReference>
<dbReference type="InterPro" id="IPR036047">
    <property type="entry name" value="F-box-like_dom_sf"/>
</dbReference>
<feature type="region of interest" description="Disordered" evidence="2">
    <location>
        <begin position="1263"/>
        <end position="1287"/>
    </location>
</feature>
<feature type="compositionally biased region" description="Polar residues" evidence="2">
    <location>
        <begin position="1"/>
        <end position="11"/>
    </location>
</feature>
<protein>
    <recommendedName>
        <fullName evidence="3">DUF7892 domain-containing protein</fullName>
    </recommendedName>
</protein>
<dbReference type="PANTHER" id="PTHR13037:SF24">
    <property type="entry name" value="POLYCOMB PROTEIN PCL-RELATED"/>
    <property type="match status" value="1"/>
</dbReference>
<feature type="region of interest" description="Disordered" evidence="2">
    <location>
        <begin position="1148"/>
        <end position="1222"/>
    </location>
</feature>
<dbReference type="PANTHER" id="PTHR13037">
    <property type="entry name" value="FORMIN"/>
    <property type="match status" value="1"/>
</dbReference>
<feature type="compositionally biased region" description="Pro residues" evidence="2">
    <location>
        <begin position="1385"/>
        <end position="1402"/>
    </location>
</feature>
<gene>
    <name evidence="4" type="ORF">AAFC00_006196</name>
</gene>
<feature type="region of interest" description="Disordered" evidence="2">
    <location>
        <begin position="624"/>
        <end position="644"/>
    </location>
</feature>
<dbReference type="SUPFAM" id="SSF81383">
    <property type="entry name" value="F-box domain"/>
    <property type="match status" value="1"/>
</dbReference>
<proteinExistence type="predicted"/>
<feature type="region of interest" description="Disordered" evidence="2">
    <location>
        <begin position="1024"/>
        <end position="1108"/>
    </location>
</feature>
<dbReference type="CDD" id="cd09917">
    <property type="entry name" value="F-box_SF"/>
    <property type="match status" value="1"/>
</dbReference>
<comment type="caution">
    <text evidence="4">The sequence shown here is derived from an EMBL/GenBank/DDBJ whole genome shotgun (WGS) entry which is preliminary data.</text>
</comment>
<accession>A0ABR3P5Q9</accession>
<organism evidence="4 5">
    <name type="scientific">Neodothiora populina</name>
    <dbReference type="NCBI Taxonomy" id="2781224"/>
    <lineage>
        <taxon>Eukaryota</taxon>
        <taxon>Fungi</taxon>
        <taxon>Dikarya</taxon>
        <taxon>Ascomycota</taxon>
        <taxon>Pezizomycotina</taxon>
        <taxon>Dothideomycetes</taxon>
        <taxon>Dothideomycetidae</taxon>
        <taxon>Dothideales</taxon>
        <taxon>Dothioraceae</taxon>
        <taxon>Neodothiora</taxon>
    </lineage>
</organism>
<feature type="compositionally biased region" description="Polar residues" evidence="2">
    <location>
        <begin position="812"/>
        <end position="832"/>
    </location>
</feature>
<feature type="compositionally biased region" description="Acidic residues" evidence="2">
    <location>
        <begin position="1054"/>
        <end position="1069"/>
    </location>
</feature>
<dbReference type="GeneID" id="95979895"/>
<evidence type="ECO:0000256" key="2">
    <source>
        <dbReference type="SAM" id="MobiDB-lite"/>
    </source>
</evidence>
<dbReference type="Pfam" id="PF25422">
    <property type="entry name" value="DUF7892"/>
    <property type="match status" value="1"/>
</dbReference>
<feature type="compositionally biased region" description="Low complexity" evidence="2">
    <location>
        <begin position="421"/>
        <end position="454"/>
    </location>
</feature>
<keyword evidence="5" id="KW-1185">Reference proteome</keyword>
<feature type="compositionally biased region" description="Basic and acidic residues" evidence="2">
    <location>
        <begin position="74"/>
        <end position="83"/>
    </location>
</feature>
<feature type="compositionally biased region" description="Basic and acidic residues" evidence="2">
    <location>
        <begin position="1182"/>
        <end position="1200"/>
    </location>
</feature>
<feature type="compositionally biased region" description="Basic residues" evidence="2">
    <location>
        <begin position="1032"/>
        <end position="1047"/>
    </location>
</feature>
<feature type="compositionally biased region" description="Low complexity" evidence="2">
    <location>
        <begin position="33"/>
        <end position="54"/>
    </location>
</feature>
<dbReference type="InterPro" id="IPR057214">
    <property type="entry name" value="DUF7892"/>
</dbReference>
<evidence type="ECO:0000259" key="3">
    <source>
        <dbReference type="Pfam" id="PF25422"/>
    </source>
</evidence>
<evidence type="ECO:0000313" key="4">
    <source>
        <dbReference type="EMBL" id="KAL1297639.1"/>
    </source>
</evidence>
<dbReference type="EMBL" id="JBFMKM010000014">
    <property type="protein sequence ID" value="KAL1297639.1"/>
    <property type="molecule type" value="Genomic_DNA"/>
</dbReference>
<feature type="region of interest" description="Disordered" evidence="2">
    <location>
        <begin position="807"/>
        <end position="832"/>
    </location>
</feature>